<accession>A0A285K5P6</accession>
<dbReference type="SMART" id="SM00421">
    <property type="entry name" value="HTH_LUXR"/>
    <property type="match status" value="1"/>
</dbReference>
<evidence type="ECO:0000256" key="2">
    <source>
        <dbReference type="SAM" id="MobiDB-lite"/>
    </source>
</evidence>
<feature type="compositionally biased region" description="Gly residues" evidence="2">
    <location>
        <begin position="495"/>
        <end position="559"/>
    </location>
</feature>
<dbReference type="Gene3D" id="1.25.40.10">
    <property type="entry name" value="Tetratricopeptide repeat domain"/>
    <property type="match status" value="1"/>
</dbReference>
<evidence type="ECO:0000313" key="4">
    <source>
        <dbReference type="EMBL" id="SNY67347.1"/>
    </source>
</evidence>
<organism evidence="4 5">
    <name type="scientific">Paractinoplanes atraurantiacus</name>
    <dbReference type="NCBI Taxonomy" id="1036182"/>
    <lineage>
        <taxon>Bacteria</taxon>
        <taxon>Bacillati</taxon>
        <taxon>Actinomycetota</taxon>
        <taxon>Actinomycetes</taxon>
        <taxon>Micromonosporales</taxon>
        <taxon>Micromonosporaceae</taxon>
        <taxon>Paractinoplanes</taxon>
    </lineage>
</organism>
<dbReference type="Pfam" id="PF13191">
    <property type="entry name" value="AAA_16"/>
    <property type="match status" value="1"/>
</dbReference>
<gene>
    <name evidence="4" type="ORF">SAMN05421748_13190</name>
</gene>
<dbReference type="GO" id="GO:0006355">
    <property type="term" value="P:regulation of DNA-templated transcription"/>
    <property type="evidence" value="ECO:0007669"/>
    <property type="project" value="InterPro"/>
</dbReference>
<dbReference type="PANTHER" id="PTHR43214:SF42">
    <property type="entry name" value="TRANSCRIPTIONAL REGULATORY PROTEIN DESR"/>
    <property type="match status" value="1"/>
</dbReference>
<dbReference type="InterPro" id="IPR027417">
    <property type="entry name" value="P-loop_NTPase"/>
</dbReference>
<dbReference type="SUPFAM" id="SSF48452">
    <property type="entry name" value="TPR-like"/>
    <property type="match status" value="1"/>
</dbReference>
<dbReference type="InterPro" id="IPR016032">
    <property type="entry name" value="Sig_transdc_resp-reg_C-effctor"/>
</dbReference>
<feature type="domain" description="HTH luxR-type" evidence="3">
    <location>
        <begin position="872"/>
        <end position="937"/>
    </location>
</feature>
<feature type="region of interest" description="Disordered" evidence="2">
    <location>
        <begin position="493"/>
        <end position="559"/>
    </location>
</feature>
<dbReference type="InterPro" id="IPR039420">
    <property type="entry name" value="WalR-like"/>
</dbReference>
<name>A0A285K5P6_9ACTN</name>
<protein>
    <submittedName>
        <fullName evidence="4">AAA ATPase domain-containing protein</fullName>
    </submittedName>
</protein>
<dbReference type="SUPFAM" id="SSF52540">
    <property type="entry name" value="P-loop containing nucleoside triphosphate hydrolases"/>
    <property type="match status" value="1"/>
</dbReference>
<dbReference type="AlphaFoldDB" id="A0A285K5P6"/>
<dbReference type="PRINTS" id="PR00038">
    <property type="entry name" value="HTHLUXR"/>
</dbReference>
<evidence type="ECO:0000256" key="1">
    <source>
        <dbReference type="ARBA" id="ARBA00023125"/>
    </source>
</evidence>
<dbReference type="SUPFAM" id="SSF46894">
    <property type="entry name" value="C-terminal effector domain of the bipartite response regulators"/>
    <property type="match status" value="1"/>
</dbReference>
<dbReference type="Gene3D" id="1.10.10.10">
    <property type="entry name" value="Winged helix-like DNA-binding domain superfamily/Winged helix DNA-binding domain"/>
    <property type="match status" value="1"/>
</dbReference>
<dbReference type="Pfam" id="PF00196">
    <property type="entry name" value="GerE"/>
    <property type="match status" value="1"/>
</dbReference>
<dbReference type="InterPro" id="IPR041664">
    <property type="entry name" value="AAA_16"/>
</dbReference>
<dbReference type="InterPro" id="IPR000792">
    <property type="entry name" value="Tscrpt_reg_LuxR_C"/>
</dbReference>
<dbReference type="Gene3D" id="3.40.50.300">
    <property type="entry name" value="P-loop containing nucleotide triphosphate hydrolases"/>
    <property type="match status" value="1"/>
</dbReference>
<dbReference type="PANTHER" id="PTHR43214">
    <property type="entry name" value="TWO-COMPONENT RESPONSE REGULATOR"/>
    <property type="match status" value="1"/>
</dbReference>
<keyword evidence="1" id="KW-0238">DNA-binding</keyword>
<dbReference type="CDD" id="cd06170">
    <property type="entry name" value="LuxR_C_like"/>
    <property type="match status" value="1"/>
</dbReference>
<proteinExistence type="predicted"/>
<reference evidence="4 5" key="1">
    <citation type="submission" date="2017-09" db="EMBL/GenBank/DDBJ databases">
        <authorList>
            <person name="Ehlers B."/>
            <person name="Leendertz F.H."/>
        </authorList>
    </citation>
    <scope>NUCLEOTIDE SEQUENCE [LARGE SCALE GENOMIC DNA]</scope>
    <source>
        <strain evidence="4 5">CGMCC 4.6857</strain>
    </source>
</reference>
<dbReference type="Proteomes" id="UP000219612">
    <property type="component" value="Unassembled WGS sequence"/>
</dbReference>
<dbReference type="InterPro" id="IPR011990">
    <property type="entry name" value="TPR-like_helical_dom_sf"/>
</dbReference>
<dbReference type="PROSITE" id="PS50043">
    <property type="entry name" value="HTH_LUXR_2"/>
    <property type="match status" value="1"/>
</dbReference>
<keyword evidence="5" id="KW-1185">Reference proteome</keyword>
<dbReference type="GO" id="GO:0003677">
    <property type="term" value="F:DNA binding"/>
    <property type="evidence" value="ECO:0007669"/>
    <property type="project" value="UniProtKB-KW"/>
</dbReference>
<dbReference type="EMBL" id="OBDY01000031">
    <property type="protein sequence ID" value="SNY67347.1"/>
    <property type="molecule type" value="Genomic_DNA"/>
</dbReference>
<evidence type="ECO:0000259" key="3">
    <source>
        <dbReference type="PROSITE" id="PS50043"/>
    </source>
</evidence>
<dbReference type="InterPro" id="IPR036388">
    <property type="entry name" value="WH-like_DNA-bd_sf"/>
</dbReference>
<evidence type="ECO:0000313" key="5">
    <source>
        <dbReference type="Proteomes" id="UP000219612"/>
    </source>
</evidence>
<sequence>MRAVSSTTLYGRARERADLTAFVESAATRPMSMVLLGEAGIGKTALLRAAAGIARERGFRVLPLDRGLLRELATPRLDPALRSWARGEPTDEAALLTAILTGLDRLTENAPALLILDRADRAEQALLRLLTLVTRHACTERAALLLAARGSEPPAGLGAEIPRFRVGPLTDRAAARLLNTRPERAAGMPRRLVLRRAGGNPLALTSDVPPREFQEKLAGLPATTLRLLRFAALADEAEPISSVNRAAGGDDGLRDWEPAEQAGLVTLTGGRVRFEHPLIRVAAATGPARAAHGSLAGHTDEPYARALHAALASGETDEVVAAALEESAAAVGRRADFLAEGRALRMAAEHSPRPADAARRLAKAAVAAYRAGEPAYAIELHRRVVALTDDPDVLGVACVGAGLALVHQARFAEAYETARGAVEGRPADGQVAMSNVAVAANAAVLSGDAEHRAGLPALLDLVVDGTGGVLGEAIMPGAANPATRASVLAVADSAGGRGESSGHGGPGEPAGGPGELSGGPGELAGGPGELAGGPGGLAGGPGEPAGGPGELAGGPGELGRVGRSGGLAVGAEPLNGLAEIARLLATSTVAWLTDDSVRAAAELSALWQAQKAYGAPGALAGRIPMMILAMIDCGRWQDADEAIEESATLAEVGNLTLLLRSLPGLRGILAAVRQDGGTPPALPARPAGDPFSESLRRRAAGLAALSAGDYDAAYTQFRSMFDAAGEPVHFLLGPRSLPQLAVAAGGSSRRARAKAQARQIFNGCRARAGASPSPRMAMLLAHAAALLDDTEGAEEQFRAALADPDRALHWPLERAEAQVNFGIWLRRQRRVPEARPHLLAALDTFTRLGARAHAEQARKYLPGNADADRSGTADAFAALTAQKQMIARLAADGMTNREIAQRLVLSPRTVGSHLYDIYPQLGVGNRHQLRELLGSTSTEG</sequence>